<evidence type="ECO:0000313" key="13">
    <source>
        <dbReference type="Proteomes" id="UP000191135"/>
    </source>
</evidence>
<organism evidence="12 13">
    <name type="scientific">Martelella mediterranea DSM 17316</name>
    <dbReference type="NCBI Taxonomy" id="1122214"/>
    <lineage>
        <taxon>Bacteria</taxon>
        <taxon>Pseudomonadati</taxon>
        <taxon>Pseudomonadota</taxon>
        <taxon>Alphaproteobacteria</taxon>
        <taxon>Hyphomicrobiales</taxon>
        <taxon>Aurantimonadaceae</taxon>
        <taxon>Martelella</taxon>
    </lineage>
</organism>
<dbReference type="PANTHER" id="PTHR33362">
    <property type="entry name" value="SIALIC ACID TRAP TRANSPORTER PERMEASE PROTEIN SIAT-RELATED"/>
    <property type="match status" value="1"/>
</dbReference>
<dbReference type="GO" id="GO:0022857">
    <property type="term" value="F:transmembrane transporter activity"/>
    <property type="evidence" value="ECO:0007669"/>
    <property type="project" value="UniProtKB-UniRule"/>
</dbReference>
<feature type="domain" description="Tripartite ATP-independent periplasmic transporters DctQ component" evidence="10">
    <location>
        <begin position="30"/>
        <end position="154"/>
    </location>
</feature>
<keyword evidence="5 9" id="KW-0812">Transmembrane</keyword>
<feature type="transmembrane region" description="Helical" evidence="9">
    <location>
        <begin position="453"/>
        <end position="475"/>
    </location>
</feature>
<dbReference type="Proteomes" id="UP000191135">
    <property type="component" value="Chromosome"/>
</dbReference>
<dbReference type="Pfam" id="PF06808">
    <property type="entry name" value="DctM"/>
    <property type="match status" value="1"/>
</dbReference>
<sequence>MTAIRSTAGRFADALETALGMLAAVILMAMLALVVAGVVLRYVFHTGVVGMEDLGIWLNIALISAGLPLTLSGPLSMRLDGLVRLLPDRASSVLAAVADGFSVVAGLILCLGGREAIALLGGMSPTLGLPEWVRFAFPVAGGLGLLVLLCLRRLERSSGARLIFGFALGGFVYWAVGRFAINIALPASLPLALAAALGLVAGAPLAHVFLASSYGAIAFGALQTEQAIIANTVAGMSKFLLLAIPFFLLAGAFLKLSGAAGKLVQFAASLVGHYRGGLAQTTLLTGVLFSGASGSSVANAAFAASTFHPELVRHGYPPARAGALVAASSVLDNVIPPSIAFLILATATNLSVGALLVGGLFAGLLMAVCLAVAIRLAMGTASGAPPASAETRRRAGIAALPAFVLGLIVVFGIRLGIVTTTEAAGLAALYTLILAATSRRSGSSIVAAFRQSAAEAAAIGLLIGAAAPVAFLLAIDDIAGLVRHLAGLFGGSAVAVLLLANVLLLVAGLVMDIGAAILLLGPVLLPVAVSAGIDPIRFGVVLVVNLMIGGLTPPVGMLAFVVGGVTGLSPESLFRAMRPFLLALLTALLVITLFAVPV</sequence>
<dbReference type="NCBIfam" id="TIGR00786">
    <property type="entry name" value="dctM"/>
    <property type="match status" value="1"/>
</dbReference>
<feature type="transmembrane region" description="Helical" evidence="9">
    <location>
        <begin position="323"/>
        <end position="344"/>
    </location>
</feature>
<feature type="transmembrane region" description="Helical" evidence="9">
    <location>
        <begin position="132"/>
        <end position="151"/>
    </location>
</feature>
<name>A0A1U9Z6Y4_9HYPH</name>
<accession>A0A1U9Z6Y4</accession>
<dbReference type="RefSeq" id="WP_018064513.1">
    <property type="nucleotide sequence ID" value="NZ_AQWH01000007.1"/>
</dbReference>
<keyword evidence="2 8" id="KW-0813">Transport</keyword>
<evidence type="ECO:0000256" key="4">
    <source>
        <dbReference type="ARBA" id="ARBA00022519"/>
    </source>
</evidence>
<evidence type="ECO:0000256" key="6">
    <source>
        <dbReference type="ARBA" id="ARBA00022989"/>
    </source>
</evidence>
<feature type="transmembrane region" description="Helical" evidence="9">
    <location>
        <begin position="191"/>
        <end position="219"/>
    </location>
</feature>
<dbReference type="InterPro" id="IPR004681">
    <property type="entry name" value="TRAP_DctM"/>
</dbReference>
<evidence type="ECO:0000256" key="3">
    <source>
        <dbReference type="ARBA" id="ARBA00022475"/>
    </source>
</evidence>
<feature type="transmembrane region" description="Helical" evidence="9">
    <location>
        <begin position="56"/>
        <end position="75"/>
    </location>
</feature>
<dbReference type="eggNOG" id="COG1593">
    <property type="taxonomic scope" value="Bacteria"/>
</dbReference>
<evidence type="ECO:0000256" key="2">
    <source>
        <dbReference type="ARBA" id="ARBA00022448"/>
    </source>
</evidence>
<comment type="function">
    <text evidence="8">Part of the tripartite ATP-independent periplasmic (TRAP) transport system.</text>
</comment>
<proteinExistence type="predicted"/>
<feature type="transmembrane region" description="Helical" evidence="9">
    <location>
        <begin position="481"/>
        <end position="506"/>
    </location>
</feature>
<evidence type="ECO:0000256" key="1">
    <source>
        <dbReference type="ARBA" id="ARBA00004429"/>
    </source>
</evidence>
<evidence type="ECO:0000256" key="9">
    <source>
        <dbReference type="SAM" id="Phobius"/>
    </source>
</evidence>
<feature type="transmembrane region" description="Helical" evidence="9">
    <location>
        <begin position="350"/>
        <end position="374"/>
    </location>
</feature>
<dbReference type="EMBL" id="CP020330">
    <property type="protein sequence ID" value="AQZ53434.1"/>
    <property type="molecule type" value="Genomic_DNA"/>
</dbReference>
<protein>
    <submittedName>
        <fullName evidence="12">Neu5Ac permease</fullName>
    </submittedName>
</protein>
<feature type="transmembrane region" description="Helical" evidence="9">
    <location>
        <begin position="278"/>
        <end position="302"/>
    </location>
</feature>
<gene>
    <name evidence="12" type="primary">siaT_24</name>
    <name evidence="12" type="ORF">Mame_04138</name>
</gene>
<evidence type="ECO:0000259" key="11">
    <source>
        <dbReference type="Pfam" id="PF06808"/>
    </source>
</evidence>
<dbReference type="GO" id="GO:0005886">
    <property type="term" value="C:plasma membrane"/>
    <property type="evidence" value="ECO:0007669"/>
    <property type="project" value="UniProtKB-SubCell"/>
</dbReference>
<keyword evidence="13" id="KW-1185">Reference proteome</keyword>
<feature type="transmembrane region" description="Helical" evidence="9">
    <location>
        <begin position="96"/>
        <end position="120"/>
    </location>
</feature>
<feature type="transmembrane region" description="Helical" evidence="9">
    <location>
        <begin position="395"/>
        <end position="417"/>
    </location>
</feature>
<feature type="transmembrane region" description="Helical" evidence="9">
    <location>
        <begin position="513"/>
        <end position="533"/>
    </location>
</feature>
<keyword evidence="6 9" id="KW-1133">Transmembrane helix</keyword>
<feature type="transmembrane region" description="Helical" evidence="9">
    <location>
        <begin position="163"/>
        <end position="185"/>
    </location>
</feature>
<dbReference type="eggNOG" id="COG3090">
    <property type="taxonomic scope" value="Bacteria"/>
</dbReference>
<feature type="transmembrane region" description="Helical" evidence="9">
    <location>
        <begin position="21"/>
        <end position="44"/>
    </location>
</feature>
<dbReference type="Pfam" id="PF04290">
    <property type="entry name" value="DctQ"/>
    <property type="match status" value="1"/>
</dbReference>
<dbReference type="PANTHER" id="PTHR33362:SF2">
    <property type="entry name" value="TRAP TRANSPORTER LARGE PERMEASE PROTEIN"/>
    <property type="match status" value="1"/>
</dbReference>
<feature type="transmembrane region" description="Helical" evidence="9">
    <location>
        <begin position="539"/>
        <end position="568"/>
    </location>
</feature>
<dbReference type="InterPro" id="IPR010656">
    <property type="entry name" value="DctM"/>
</dbReference>
<dbReference type="KEGG" id="mmed:Mame_04138"/>
<evidence type="ECO:0000256" key="5">
    <source>
        <dbReference type="ARBA" id="ARBA00022692"/>
    </source>
</evidence>
<evidence type="ECO:0000259" key="10">
    <source>
        <dbReference type="Pfam" id="PF04290"/>
    </source>
</evidence>
<feature type="domain" description="TRAP C4-dicarboxylate transport system permease DctM subunit" evidence="11">
    <location>
        <begin position="196"/>
        <end position="594"/>
    </location>
</feature>
<reference evidence="12 13" key="1">
    <citation type="submission" date="2017-03" db="EMBL/GenBank/DDBJ databases">
        <title>Foreign affairs: Plasmid Transfer between Roseobacters and Rhizobia.</title>
        <authorList>
            <person name="Bartling P."/>
            <person name="Bunk B."/>
            <person name="Overmann J."/>
            <person name="Brinkmann H."/>
            <person name="Petersen J."/>
        </authorList>
    </citation>
    <scope>NUCLEOTIDE SEQUENCE [LARGE SCALE GENOMIC DNA]</scope>
    <source>
        <strain evidence="12 13">MACL11</strain>
    </source>
</reference>
<evidence type="ECO:0000313" key="12">
    <source>
        <dbReference type="EMBL" id="AQZ53434.1"/>
    </source>
</evidence>
<comment type="subcellular location">
    <subcellularLocation>
        <location evidence="1 8">Cell inner membrane</location>
        <topology evidence="1 8">Multi-pass membrane protein</topology>
    </subcellularLocation>
</comment>
<evidence type="ECO:0000256" key="8">
    <source>
        <dbReference type="RuleBase" id="RU369079"/>
    </source>
</evidence>
<keyword evidence="7 9" id="KW-0472">Membrane</keyword>
<dbReference type="InterPro" id="IPR055348">
    <property type="entry name" value="DctQ"/>
</dbReference>
<dbReference type="STRING" id="1122214.Mame_04138"/>
<dbReference type="OrthoDB" id="7374726at2"/>
<feature type="transmembrane region" description="Helical" evidence="9">
    <location>
        <begin position="239"/>
        <end position="258"/>
    </location>
</feature>
<evidence type="ECO:0000256" key="7">
    <source>
        <dbReference type="ARBA" id="ARBA00023136"/>
    </source>
</evidence>
<keyword evidence="3" id="KW-1003">Cell membrane</keyword>
<dbReference type="AlphaFoldDB" id="A0A1U9Z6Y4"/>
<keyword evidence="4 8" id="KW-0997">Cell inner membrane</keyword>
<feature type="transmembrane region" description="Helical" evidence="9">
    <location>
        <begin position="580"/>
        <end position="597"/>
    </location>
</feature>